<organism evidence="2 3">
    <name type="scientific">Drosophila suzukii</name>
    <name type="common">Spotted-wing drosophila fruit fly</name>
    <dbReference type="NCBI Taxonomy" id="28584"/>
    <lineage>
        <taxon>Eukaryota</taxon>
        <taxon>Metazoa</taxon>
        <taxon>Ecdysozoa</taxon>
        <taxon>Arthropoda</taxon>
        <taxon>Hexapoda</taxon>
        <taxon>Insecta</taxon>
        <taxon>Pterygota</taxon>
        <taxon>Neoptera</taxon>
        <taxon>Endopterygota</taxon>
        <taxon>Diptera</taxon>
        <taxon>Brachycera</taxon>
        <taxon>Muscomorpha</taxon>
        <taxon>Ephydroidea</taxon>
        <taxon>Drosophilidae</taxon>
        <taxon>Drosophila</taxon>
        <taxon>Sophophora</taxon>
    </lineage>
</organism>
<keyword evidence="2" id="KW-1185">Reference proteome</keyword>
<proteinExistence type="predicted"/>
<evidence type="ECO:0000313" key="3">
    <source>
        <dbReference type="RefSeq" id="XP_016943077.3"/>
    </source>
</evidence>
<reference evidence="3" key="1">
    <citation type="submission" date="2025-08" db="UniProtKB">
        <authorList>
            <consortium name="RefSeq"/>
        </authorList>
    </citation>
    <scope>IDENTIFICATION</scope>
</reference>
<keyword evidence="1" id="KW-1133">Transmembrane helix</keyword>
<dbReference type="AlphaFoldDB" id="A0AB39ZU07"/>
<feature type="transmembrane region" description="Helical" evidence="1">
    <location>
        <begin position="55"/>
        <end position="72"/>
    </location>
</feature>
<dbReference type="Proteomes" id="UP001652628">
    <property type="component" value="Chromosome 2R"/>
</dbReference>
<protein>
    <submittedName>
        <fullName evidence="3">Uncharacterized protein</fullName>
    </submittedName>
</protein>
<name>A0AB39ZU07_DROSZ</name>
<sequence>MEDSKIFLAFVSGTLCLAFLAFEVAGYRLDDFVLTSHLSYLEQRPRSYTPESWERGTNIVVGIYMVILYMMFRLREHMRLQNVKDIRRQLEFEDLFRMETEFIDKLRSQGIELDGPTLDSTCA</sequence>
<dbReference type="RefSeq" id="XP_016943077.3">
    <property type="nucleotide sequence ID" value="XM_017087588.4"/>
</dbReference>
<accession>A0AB39ZU07</accession>
<keyword evidence="1" id="KW-0472">Membrane</keyword>
<dbReference type="GeneID" id="108019694"/>
<evidence type="ECO:0000256" key="1">
    <source>
        <dbReference type="SAM" id="Phobius"/>
    </source>
</evidence>
<gene>
    <name evidence="3" type="primary">LOC108019694</name>
</gene>
<evidence type="ECO:0000313" key="2">
    <source>
        <dbReference type="Proteomes" id="UP001652628"/>
    </source>
</evidence>
<keyword evidence="1" id="KW-0812">Transmembrane</keyword>